<dbReference type="Gene3D" id="2.60.40.740">
    <property type="match status" value="1"/>
</dbReference>
<feature type="domain" description="DUF11" evidence="1">
    <location>
        <begin position="483"/>
        <end position="523"/>
    </location>
</feature>
<dbReference type="Pfam" id="PF01345">
    <property type="entry name" value="DUF11"/>
    <property type="match status" value="3"/>
</dbReference>
<evidence type="ECO:0000259" key="2">
    <source>
        <dbReference type="Pfam" id="PF24346"/>
    </source>
</evidence>
<dbReference type="InterPro" id="IPR051172">
    <property type="entry name" value="Chlamydia_OmcB"/>
</dbReference>
<dbReference type="Gene3D" id="2.60.40.10">
    <property type="entry name" value="Immunoglobulins"/>
    <property type="match status" value="2"/>
</dbReference>
<dbReference type="InterPro" id="IPR001434">
    <property type="entry name" value="OmcB-like_DUF11"/>
</dbReference>
<dbReference type="EMBL" id="JACXZA010000007">
    <property type="protein sequence ID" value="MBD3921973.1"/>
    <property type="molecule type" value="Genomic_DNA"/>
</dbReference>
<sequence>MPFILRFSGNDTGAITFTGNTLGLSRSSQEGVPGTRDYIGAFTSIDTNLQFGSYPAGTVSDFNMNSASAILRLPVESEVLYAELVWAGTYNVTGGTNNYFAFIDKSVSLTTPQGMTFAIAPDPATAQISHRNATDNYLRSANVTSIIQQSGAGTYTVGGVVGNIDFGNSTANSCGWVLCVVYSDPDMPFRNLSLNVGIVEIATGSDPSVTTSLTGFATPISGPVSGRMALVAQDGDANKVGDQVAFGPNEASLTALSGPNNFLNNFFASQINNDSGNLDTSGTFGDRNQINGEPGTQIVGGRQSWDITNVDISETLTNNQTSAVFQLRTTNDGYSVIAVGIYIDINSPRITVEKAVDASSAELGQTLTYTVVIGNSGTVSADAMFLLDSLPNDTAFVPGSLAVNGVPTAGDPLAGISLGSLAPGESVTVTYQAVIVSFPEVGVIRNEALVEFQYQSIAGGEINTGDIPSNEVITTIEPPIYELAITKTVDRASAIAGETVFYTITITNLSNAPLTNVNVTDPTLHFEHNIPHLPSDESVTFRVPFTIPLGTTGNTTLLNTAIASSDQTGQVSASATVIVPPVPRLEATKSADRTTAAPGDTITYTIKASNTGNIPLTGIVLTDPLLGVVETITTLAPGQTVTIQRTFVVPSDAANGAIIGNVATVVSVEAPPTSDSNQVTVVPPPLHVTKSASPQEVAVGDPITYRIVIANAGRVELVDLRLIDVVQKPLQFVEDSVRVNGRRHPGANPEEIKLGSIAPGGEIIVTFQAIPEQINETEKVSNQAEALFRVVVSGPEFREESNRVEVEVKEEEE</sequence>
<name>A0ABR8N1A5_9BACL</name>
<evidence type="ECO:0000313" key="4">
    <source>
        <dbReference type="Proteomes" id="UP000609346"/>
    </source>
</evidence>
<dbReference type="InterPro" id="IPR047589">
    <property type="entry name" value="DUF11_rpt"/>
</dbReference>
<evidence type="ECO:0000313" key="3">
    <source>
        <dbReference type="EMBL" id="MBD3921973.1"/>
    </source>
</evidence>
<feature type="domain" description="DUF11" evidence="1">
    <location>
        <begin position="686"/>
        <end position="785"/>
    </location>
</feature>
<dbReference type="Pfam" id="PF24346">
    <property type="entry name" value="DUF7507"/>
    <property type="match status" value="1"/>
</dbReference>
<dbReference type="InterPro" id="IPR013783">
    <property type="entry name" value="Ig-like_fold"/>
</dbReference>
<gene>
    <name evidence="3" type="ORF">H8B09_24640</name>
</gene>
<proteinExistence type="predicted"/>
<dbReference type="RefSeq" id="WP_191206270.1">
    <property type="nucleotide sequence ID" value="NZ_JACXZA010000007.1"/>
</dbReference>
<organism evidence="3 4">
    <name type="scientific">Paenibacillus terricola</name>
    <dbReference type="NCBI Taxonomy" id="2763503"/>
    <lineage>
        <taxon>Bacteria</taxon>
        <taxon>Bacillati</taxon>
        <taxon>Bacillota</taxon>
        <taxon>Bacilli</taxon>
        <taxon>Bacillales</taxon>
        <taxon>Paenibacillaceae</taxon>
        <taxon>Paenibacillus</taxon>
    </lineage>
</organism>
<protein>
    <submittedName>
        <fullName evidence="3">DUF11 domain-containing protein</fullName>
    </submittedName>
</protein>
<dbReference type="NCBIfam" id="TIGR01451">
    <property type="entry name" value="B_ant_repeat"/>
    <property type="match status" value="4"/>
</dbReference>
<feature type="domain" description="DUF11" evidence="1">
    <location>
        <begin position="350"/>
        <end position="450"/>
    </location>
</feature>
<comment type="caution">
    <text evidence="3">The sequence shown here is derived from an EMBL/GenBank/DDBJ whole genome shotgun (WGS) entry which is preliminary data.</text>
</comment>
<evidence type="ECO:0000259" key="1">
    <source>
        <dbReference type="Pfam" id="PF01345"/>
    </source>
</evidence>
<reference evidence="3 4" key="1">
    <citation type="submission" date="2020-09" db="EMBL/GenBank/DDBJ databases">
        <title>Paenibacillus sp. strain PR3 16S rRNA gene Genome sequencing and assembly.</title>
        <authorList>
            <person name="Kim J."/>
        </authorList>
    </citation>
    <scope>NUCLEOTIDE SEQUENCE [LARGE SCALE GENOMIC DNA]</scope>
    <source>
        <strain evidence="3 4">PR3</strain>
    </source>
</reference>
<dbReference type="PANTHER" id="PTHR34819:SF3">
    <property type="entry name" value="CELL SURFACE PROTEIN"/>
    <property type="match status" value="1"/>
</dbReference>
<dbReference type="Proteomes" id="UP000609346">
    <property type="component" value="Unassembled WGS sequence"/>
</dbReference>
<feature type="domain" description="DUF7507" evidence="2">
    <location>
        <begin position="583"/>
        <end position="668"/>
    </location>
</feature>
<dbReference type="PANTHER" id="PTHR34819">
    <property type="entry name" value="LARGE CYSTEINE-RICH PERIPLASMIC PROTEIN OMCB"/>
    <property type="match status" value="1"/>
</dbReference>
<dbReference type="InterPro" id="IPR055354">
    <property type="entry name" value="DUF7507"/>
</dbReference>
<accession>A0ABR8N1A5</accession>
<keyword evidence="4" id="KW-1185">Reference proteome</keyword>